<dbReference type="GO" id="GO:0016301">
    <property type="term" value="F:kinase activity"/>
    <property type="evidence" value="ECO:0007669"/>
    <property type="project" value="UniProtKB-KW"/>
</dbReference>
<dbReference type="PRINTS" id="PR00344">
    <property type="entry name" value="BCTRLSENSOR"/>
</dbReference>
<reference evidence="5" key="1">
    <citation type="submission" date="2018-06" db="EMBL/GenBank/DDBJ databases">
        <authorList>
            <person name="Zhirakovskaya E."/>
        </authorList>
    </citation>
    <scope>NUCLEOTIDE SEQUENCE</scope>
</reference>
<dbReference type="InterPro" id="IPR005467">
    <property type="entry name" value="His_kinase_dom"/>
</dbReference>
<dbReference type="FunFam" id="3.30.565.10:FF:000078">
    <property type="entry name" value="Two-component sensor histidine kinase"/>
    <property type="match status" value="1"/>
</dbReference>
<name>A0A3B0VAY5_9ZZZZ</name>
<evidence type="ECO:0000259" key="4">
    <source>
        <dbReference type="PROSITE" id="PS50110"/>
    </source>
</evidence>
<feature type="domain" description="Response regulatory" evidence="4">
    <location>
        <begin position="354"/>
        <end position="471"/>
    </location>
</feature>
<accession>A0A3B0VAY5</accession>
<organism evidence="5">
    <name type="scientific">hydrothermal vent metagenome</name>
    <dbReference type="NCBI Taxonomy" id="652676"/>
    <lineage>
        <taxon>unclassified sequences</taxon>
        <taxon>metagenomes</taxon>
        <taxon>ecological metagenomes</taxon>
    </lineage>
</organism>
<dbReference type="InterPro" id="IPR036890">
    <property type="entry name" value="HATPase_C_sf"/>
</dbReference>
<dbReference type="InterPro" id="IPR003594">
    <property type="entry name" value="HATPase_dom"/>
</dbReference>
<dbReference type="InterPro" id="IPR004358">
    <property type="entry name" value="Sig_transdc_His_kin-like_C"/>
</dbReference>
<feature type="domain" description="Response regulatory" evidence="4">
    <location>
        <begin position="212"/>
        <end position="327"/>
    </location>
</feature>
<protein>
    <submittedName>
        <fullName evidence="5">Signal transduction histidine kinase</fullName>
    </submittedName>
</protein>
<dbReference type="Pfam" id="PF02518">
    <property type="entry name" value="HATPase_c"/>
    <property type="match status" value="1"/>
</dbReference>
<dbReference type="Pfam" id="PF00072">
    <property type="entry name" value="Response_reg"/>
    <property type="match status" value="2"/>
</dbReference>
<evidence type="ECO:0000313" key="5">
    <source>
        <dbReference type="EMBL" id="VAW36012.1"/>
    </source>
</evidence>
<evidence type="ECO:0000259" key="3">
    <source>
        <dbReference type="PROSITE" id="PS50109"/>
    </source>
</evidence>
<feature type="non-terminal residue" evidence="5">
    <location>
        <position position="1"/>
    </location>
</feature>
<feature type="domain" description="Histidine kinase" evidence="3">
    <location>
        <begin position="1"/>
        <end position="192"/>
    </location>
</feature>
<sequence length="482" mass="53276">DFVETTHRSGELLLEVLNDILDFSKIEADKLELENQPFNLRNCIEESLDLFASNAGSKGLNLAYYIEEGVPVNIEGDITRLRQILVNLIGNAVKFTKQGEIVVFVSSELLPDGKHEIHLAVKDTGIGIAKDRMSRLFQSFSQGDASTTRQYGGTGLGLAISKRLTELMGGTMWIESEVGKGSIFHFTIHISKANTPIALDLPPASSILHNQHLLIVDDNLTNRTILSKQAKRWKMIPHCCASGAEAISALEGDVHFDAAILDMQMPHISGAMLAEIIRKKYSQTELPMIMLTSLSQSLPQKQRAFFNACLTKPVKPSLLVNALVELFSKGRTAVSSQNKKGVFDKTLGKSHPLRILIAEDNATNQKVALRILERLGYRADVAGNGLEVIEAVSQRPYDVILMDVQMPEMDGLQATHHIRNQLDEQSQPTIIAMTANALVGDREKYLKQGMDDYISKPVHVNELTQALQRCKPRSMDSVETAV</sequence>
<keyword evidence="2" id="KW-0902">Two-component regulatory system</keyword>
<dbReference type="CDD" id="cd17546">
    <property type="entry name" value="REC_hyHK_CKI1_RcsC-like"/>
    <property type="match status" value="1"/>
</dbReference>
<dbReference type="PANTHER" id="PTHR45339:SF1">
    <property type="entry name" value="HYBRID SIGNAL TRANSDUCTION HISTIDINE KINASE J"/>
    <property type="match status" value="1"/>
</dbReference>
<dbReference type="Gene3D" id="3.40.50.2300">
    <property type="match status" value="2"/>
</dbReference>
<dbReference type="CDD" id="cd16922">
    <property type="entry name" value="HATPase_EvgS-ArcB-TorS-like"/>
    <property type="match status" value="1"/>
</dbReference>
<dbReference type="PROSITE" id="PS50109">
    <property type="entry name" value="HIS_KIN"/>
    <property type="match status" value="1"/>
</dbReference>
<dbReference type="SUPFAM" id="SSF55874">
    <property type="entry name" value="ATPase domain of HSP90 chaperone/DNA topoisomerase II/histidine kinase"/>
    <property type="match status" value="1"/>
</dbReference>
<dbReference type="EMBL" id="UOEU01000609">
    <property type="protein sequence ID" value="VAW36012.1"/>
    <property type="molecule type" value="Genomic_DNA"/>
</dbReference>
<dbReference type="CDD" id="cd00156">
    <property type="entry name" value="REC"/>
    <property type="match status" value="1"/>
</dbReference>
<dbReference type="InterPro" id="IPR011006">
    <property type="entry name" value="CheY-like_superfamily"/>
</dbReference>
<dbReference type="SMART" id="SM00448">
    <property type="entry name" value="REC"/>
    <property type="match status" value="2"/>
</dbReference>
<proteinExistence type="predicted"/>
<dbReference type="AlphaFoldDB" id="A0A3B0VAY5"/>
<keyword evidence="5" id="KW-0418">Kinase</keyword>
<evidence type="ECO:0000256" key="2">
    <source>
        <dbReference type="ARBA" id="ARBA00023012"/>
    </source>
</evidence>
<dbReference type="InterPro" id="IPR001789">
    <property type="entry name" value="Sig_transdc_resp-reg_receiver"/>
</dbReference>
<evidence type="ECO:0000256" key="1">
    <source>
        <dbReference type="ARBA" id="ARBA00022553"/>
    </source>
</evidence>
<dbReference type="Gene3D" id="3.30.565.10">
    <property type="entry name" value="Histidine kinase-like ATPase, C-terminal domain"/>
    <property type="match status" value="1"/>
</dbReference>
<keyword evidence="5" id="KW-0808">Transferase</keyword>
<dbReference type="PROSITE" id="PS50110">
    <property type="entry name" value="RESPONSE_REGULATORY"/>
    <property type="match status" value="2"/>
</dbReference>
<dbReference type="SMART" id="SM00387">
    <property type="entry name" value="HATPase_c"/>
    <property type="match status" value="1"/>
</dbReference>
<dbReference type="PANTHER" id="PTHR45339">
    <property type="entry name" value="HYBRID SIGNAL TRANSDUCTION HISTIDINE KINASE J"/>
    <property type="match status" value="1"/>
</dbReference>
<keyword evidence="1" id="KW-0597">Phosphoprotein</keyword>
<gene>
    <name evidence="5" type="ORF">MNBD_CHLOROFLEXI01-2480</name>
</gene>
<dbReference type="GO" id="GO:0000160">
    <property type="term" value="P:phosphorelay signal transduction system"/>
    <property type="evidence" value="ECO:0007669"/>
    <property type="project" value="UniProtKB-KW"/>
</dbReference>
<dbReference type="SUPFAM" id="SSF52172">
    <property type="entry name" value="CheY-like"/>
    <property type="match status" value="2"/>
</dbReference>